<comment type="caution">
    <text evidence="1">The sequence shown here is derived from an EMBL/GenBank/DDBJ whole genome shotgun (WGS) entry which is preliminary data.</text>
</comment>
<dbReference type="AlphaFoldDB" id="A0AB33U7R5"/>
<gene>
    <name evidence="1" type="ORF">ERS132521_00732</name>
</gene>
<dbReference type="EMBL" id="FILL01000005">
    <property type="protein sequence ID" value="CYX35975.1"/>
    <property type="molecule type" value="Genomic_DNA"/>
</dbReference>
<dbReference type="Proteomes" id="UP000072353">
    <property type="component" value="Unassembled WGS sequence"/>
</dbReference>
<protein>
    <submittedName>
        <fullName evidence="1">Uncharacterized protein</fullName>
    </submittedName>
</protein>
<organism evidence="1 2">
    <name type="scientific">Streptococcus suis</name>
    <dbReference type="NCBI Taxonomy" id="1307"/>
    <lineage>
        <taxon>Bacteria</taxon>
        <taxon>Bacillati</taxon>
        <taxon>Bacillota</taxon>
        <taxon>Bacilli</taxon>
        <taxon>Lactobacillales</taxon>
        <taxon>Streptococcaceae</taxon>
        <taxon>Streptococcus</taxon>
    </lineage>
</organism>
<reference evidence="1 2" key="1">
    <citation type="submission" date="2016-02" db="EMBL/GenBank/DDBJ databases">
        <authorList>
            <consortium name="Pathogen Informatics"/>
        </authorList>
    </citation>
    <scope>NUCLEOTIDE SEQUENCE [LARGE SCALE GENOMIC DNA]</scope>
    <source>
        <strain evidence="1 2">SS975</strain>
    </source>
</reference>
<accession>A0AB33U7R5</accession>
<evidence type="ECO:0000313" key="2">
    <source>
        <dbReference type="Proteomes" id="UP000072353"/>
    </source>
</evidence>
<proteinExistence type="predicted"/>
<evidence type="ECO:0000313" key="1">
    <source>
        <dbReference type="EMBL" id="CYX35975.1"/>
    </source>
</evidence>
<sequence>MKTRFDLVCNSCNQIAQGFKDVRILVDFLEDEVIITCPYCEISEVFDAEEVLND</sequence>
<name>A0AB33U7R5_STRSU</name>